<dbReference type="EMBL" id="SSTI01000002">
    <property type="protein sequence ID" value="THG41462.1"/>
    <property type="molecule type" value="Genomic_DNA"/>
</dbReference>
<organism evidence="3 4">
    <name type="scientific">Sphingomonas olei</name>
    <dbReference type="NCBI Taxonomy" id="1886787"/>
    <lineage>
        <taxon>Bacteria</taxon>
        <taxon>Pseudomonadati</taxon>
        <taxon>Pseudomonadota</taxon>
        <taxon>Alphaproteobacteria</taxon>
        <taxon>Sphingomonadales</taxon>
        <taxon>Sphingomonadaceae</taxon>
        <taxon>Sphingomonas</taxon>
    </lineage>
</organism>
<dbReference type="Proteomes" id="UP000308038">
    <property type="component" value="Unassembled WGS sequence"/>
</dbReference>
<reference evidence="3 4" key="1">
    <citation type="submission" date="2019-04" db="EMBL/GenBank/DDBJ databases">
        <title>Microbes associate with the intestines of laboratory mice.</title>
        <authorList>
            <person name="Navarre W."/>
            <person name="Wong E."/>
            <person name="Huang K.C."/>
            <person name="Tropini C."/>
            <person name="Ng K."/>
            <person name="Yu B."/>
        </authorList>
    </citation>
    <scope>NUCLEOTIDE SEQUENCE [LARGE SCALE GENOMIC DNA]</scope>
    <source>
        <strain evidence="3 4">NM83_B4-11</strain>
    </source>
</reference>
<proteinExistence type="predicted"/>
<keyword evidence="2" id="KW-0472">Membrane</keyword>
<name>A0ABY2QKY8_9SPHN</name>
<evidence type="ECO:0000256" key="1">
    <source>
        <dbReference type="SAM" id="MobiDB-lite"/>
    </source>
</evidence>
<feature type="transmembrane region" description="Helical" evidence="2">
    <location>
        <begin position="12"/>
        <end position="33"/>
    </location>
</feature>
<keyword evidence="2" id="KW-1133">Transmembrane helix</keyword>
<feature type="transmembrane region" description="Helical" evidence="2">
    <location>
        <begin position="65"/>
        <end position="85"/>
    </location>
</feature>
<evidence type="ECO:0000313" key="3">
    <source>
        <dbReference type="EMBL" id="THG41462.1"/>
    </source>
</evidence>
<evidence type="ECO:0000313" key="4">
    <source>
        <dbReference type="Proteomes" id="UP000308038"/>
    </source>
</evidence>
<gene>
    <name evidence="3" type="ORF">E5988_02760</name>
</gene>
<comment type="caution">
    <text evidence="3">The sequence shown here is derived from an EMBL/GenBank/DDBJ whole genome shotgun (WGS) entry which is preliminary data.</text>
</comment>
<accession>A0ABY2QKY8</accession>
<feature type="compositionally biased region" description="Pro residues" evidence="1">
    <location>
        <begin position="317"/>
        <end position="337"/>
    </location>
</feature>
<feature type="compositionally biased region" description="Acidic residues" evidence="1">
    <location>
        <begin position="215"/>
        <end position="225"/>
    </location>
</feature>
<keyword evidence="4" id="KW-1185">Reference proteome</keyword>
<feature type="compositionally biased region" description="Basic and acidic residues" evidence="1">
    <location>
        <begin position="273"/>
        <end position="288"/>
    </location>
</feature>
<dbReference type="RefSeq" id="WP_136450672.1">
    <property type="nucleotide sequence ID" value="NZ_SSTI01000002.1"/>
</dbReference>
<sequence>MVVRRTGTDVTRYLIPAALLAAGVIIAASIAAMPRVNFDLLLWRLGLPDVIPAAAPPVGATGRTLLALAALFPFLLVSAIAWRLGNGGPLFALRRRDRDAGLPALRRADAHPDHPPRWPIRADEDLGPPLPAVGSPAARVLPGDDLPLPADLDQPLAAFDPIAIPDVPREPARPVAPLVTIVVPPRSHDAAPETSESLPHMPAEIADDLSQPPISDDDAAPEEPVPELVPTAEVSPAEWEAPTPAAEEPDAAAPEPLPLSELAAEPAADQSDADQRDEPASPEPHLEPAPEPANTDQDSISALLDRLERGAQRRKGAPPPAPPLPEPDPPAPSPPPGSLDDTLVMLRRMARG</sequence>
<keyword evidence="2" id="KW-0812">Transmembrane</keyword>
<feature type="region of interest" description="Disordered" evidence="1">
    <location>
        <begin position="206"/>
        <end position="352"/>
    </location>
</feature>
<evidence type="ECO:0000256" key="2">
    <source>
        <dbReference type="SAM" id="Phobius"/>
    </source>
</evidence>
<feature type="compositionally biased region" description="Low complexity" evidence="1">
    <location>
        <begin position="226"/>
        <end position="268"/>
    </location>
</feature>
<protein>
    <submittedName>
        <fullName evidence="3">Uncharacterized protein</fullName>
    </submittedName>
</protein>